<dbReference type="Gene3D" id="3.80.30.20">
    <property type="entry name" value="tm_1862 like domain"/>
    <property type="match status" value="1"/>
</dbReference>
<evidence type="ECO:0000256" key="3">
    <source>
        <dbReference type="ARBA" id="ARBA00033094"/>
    </source>
</evidence>
<gene>
    <name evidence="6" type="ORF">DAPPUDRAFT_299799</name>
</gene>
<dbReference type="GO" id="GO:0005737">
    <property type="term" value="C:cytoplasm"/>
    <property type="evidence" value="ECO:0000318"/>
    <property type="project" value="GO_Central"/>
</dbReference>
<organism evidence="6 7">
    <name type="scientific">Daphnia pulex</name>
    <name type="common">Water flea</name>
    <dbReference type="NCBI Taxonomy" id="6669"/>
    <lineage>
        <taxon>Eukaryota</taxon>
        <taxon>Metazoa</taxon>
        <taxon>Ecdysozoa</taxon>
        <taxon>Arthropoda</taxon>
        <taxon>Crustacea</taxon>
        <taxon>Branchiopoda</taxon>
        <taxon>Diplostraca</taxon>
        <taxon>Cladocera</taxon>
        <taxon>Anomopoda</taxon>
        <taxon>Daphniidae</taxon>
        <taxon>Daphnia</taxon>
    </lineage>
</organism>
<dbReference type="InterPro" id="IPR006638">
    <property type="entry name" value="Elp3/MiaA/NifB-like_rSAM"/>
</dbReference>
<dbReference type="CDD" id="cd01335">
    <property type="entry name" value="Radical_SAM"/>
    <property type="match status" value="1"/>
</dbReference>
<evidence type="ECO:0000256" key="2">
    <source>
        <dbReference type="ARBA" id="ARBA00014678"/>
    </source>
</evidence>
<dbReference type="KEGG" id="dpx:DAPPUDRAFT_299799"/>
<dbReference type="SMART" id="SM00729">
    <property type="entry name" value="Elp3"/>
    <property type="match status" value="1"/>
</dbReference>
<dbReference type="OrthoDB" id="431409at2759"/>
<dbReference type="InterPro" id="IPR004559">
    <property type="entry name" value="HemW-like"/>
</dbReference>
<evidence type="ECO:0000259" key="5">
    <source>
        <dbReference type="PROSITE" id="PS51918"/>
    </source>
</evidence>
<name>E9FRR5_DAPPU</name>
<dbReference type="SFLD" id="SFLDF00562">
    <property type="entry name" value="HemN-like__clustered_with_heat"/>
    <property type="match status" value="1"/>
</dbReference>
<protein>
    <recommendedName>
        <fullName evidence="2">Radical S-adenosyl methionine domain-containing protein 1, mitochondrial</fullName>
    </recommendedName>
    <alternativeName>
        <fullName evidence="3">Putative heme chaperone</fullName>
    </alternativeName>
</protein>
<sequence>MRFSSKFFSPCSTDILENLKTEATMYFHWPFCKNICTFCSFNKYKKVENSFSKIIDERMEKCLIKETETILGFTGIKKINSIYFGGGTPSLAPTTTISRIINCVKQLTNVDEQAEITIECNPSSLSMTKTLEEYFKFGINRVSVGVQSLDDGTLKVLGRDHSANDSVMLLKSALDVFGSDAVSVDLLFRKPGDTIQSWKNELNEILSYKPHHISLYELTPERGTPLFRQLQSGTVVLPNEDDAASMYILALELLKEYGFERYEISNFARAGSCAQSSHNMSYWNGTQYVGIGPGAHSRFFPLGANSRESRVQALDPKSWQDLVERNGHATRLCRQQSQIDVLSELVATSLRTTKGIQPKRWLIFQPEYSLVDVFEQAPSIQMLFLSGNLQWSVDGSLQATEKGLNVVDSILPNILTVLNEFYETNKLKV</sequence>
<dbReference type="GO" id="GO:0051539">
    <property type="term" value="F:4 iron, 4 sulfur cluster binding"/>
    <property type="evidence" value="ECO:0000318"/>
    <property type="project" value="GO_Central"/>
</dbReference>
<dbReference type="InterPro" id="IPR058240">
    <property type="entry name" value="rSAM_sf"/>
</dbReference>
<comment type="similarity">
    <text evidence="1">Belongs to the anaerobic coproporphyrinogen-III oxidase family. HemW subfamily.</text>
</comment>
<dbReference type="HOGENOM" id="CLU_027579_0_0_1"/>
<dbReference type="NCBIfam" id="TIGR00539">
    <property type="entry name" value="hemN_rel"/>
    <property type="match status" value="1"/>
</dbReference>
<dbReference type="PANTHER" id="PTHR13932">
    <property type="entry name" value="COPROPORPHYRINIGEN III OXIDASE"/>
    <property type="match status" value="1"/>
</dbReference>
<dbReference type="GO" id="GO:0006779">
    <property type="term" value="P:porphyrin-containing compound biosynthetic process"/>
    <property type="evidence" value="ECO:0000318"/>
    <property type="project" value="GO_Central"/>
</dbReference>
<dbReference type="STRING" id="6669.E9FRR5"/>
<accession>E9FRR5</accession>
<evidence type="ECO:0000256" key="4">
    <source>
        <dbReference type="ARBA" id="ARBA00045130"/>
    </source>
</evidence>
<dbReference type="AlphaFoldDB" id="E9FRR5"/>
<dbReference type="InterPro" id="IPR007197">
    <property type="entry name" value="rSAM"/>
</dbReference>
<comment type="function">
    <text evidence="4">May be a heme chaperone, appears to bind heme. Homologous bacterial proteins do not have oxygen-independent coproporphyrinogen-III oxidase activity. Binds 1 [4Fe-4S] cluster. The cluster is coordinated with 3 cysteines and an exchangeable S-adenosyl-L-methionine.</text>
</comment>
<dbReference type="EMBL" id="GL732523">
    <property type="protein sequence ID" value="EFX89896.1"/>
    <property type="molecule type" value="Genomic_DNA"/>
</dbReference>
<feature type="domain" description="Radical SAM core" evidence="5">
    <location>
        <begin position="17"/>
        <end position="260"/>
    </location>
</feature>
<dbReference type="PANTHER" id="PTHR13932:SF5">
    <property type="entry name" value="RADICAL S-ADENOSYL METHIONINE DOMAIN-CONTAINING PROTEIN 1, MITOCHONDRIAL"/>
    <property type="match status" value="1"/>
</dbReference>
<reference evidence="6 7" key="1">
    <citation type="journal article" date="2011" name="Science">
        <title>The ecoresponsive genome of Daphnia pulex.</title>
        <authorList>
            <person name="Colbourne J.K."/>
            <person name="Pfrender M.E."/>
            <person name="Gilbert D."/>
            <person name="Thomas W.K."/>
            <person name="Tucker A."/>
            <person name="Oakley T.H."/>
            <person name="Tokishita S."/>
            <person name="Aerts A."/>
            <person name="Arnold G.J."/>
            <person name="Basu M.K."/>
            <person name="Bauer D.J."/>
            <person name="Caceres C.E."/>
            <person name="Carmel L."/>
            <person name="Casola C."/>
            <person name="Choi J.H."/>
            <person name="Detter J.C."/>
            <person name="Dong Q."/>
            <person name="Dusheyko S."/>
            <person name="Eads B.D."/>
            <person name="Frohlich T."/>
            <person name="Geiler-Samerotte K.A."/>
            <person name="Gerlach D."/>
            <person name="Hatcher P."/>
            <person name="Jogdeo S."/>
            <person name="Krijgsveld J."/>
            <person name="Kriventseva E.V."/>
            <person name="Kultz D."/>
            <person name="Laforsch C."/>
            <person name="Lindquist E."/>
            <person name="Lopez J."/>
            <person name="Manak J.R."/>
            <person name="Muller J."/>
            <person name="Pangilinan J."/>
            <person name="Patwardhan R.P."/>
            <person name="Pitluck S."/>
            <person name="Pritham E.J."/>
            <person name="Rechtsteiner A."/>
            <person name="Rho M."/>
            <person name="Rogozin I.B."/>
            <person name="Sakarya O."/>
            <person name="Salamov A."/>
            <person name="Schaack S."/>
            <person name="Shapiro H."/>
            <person name="Shiga Y."/>
            <person name="Skalitzky C."/>
            <person name="Smith Z."/>
            <person name="Souvorov A."/>
            <person name="Sung W."/>
            <person name="Tang Z."/>
            <person name="Tsuchiya D."/>
            <person name="Tu H."/>
            <person name="Vos H."/>
            <person name="Wang M."/>
            <person name="Wolf Y.I."/>
            <person name="Yamagata H."/>
            <person name="Yamada T."/>
            <person name="Ye Y."/>
            <person name="Shaw J.R."/>
            <person name="Andrews J."/>
            <person name="Crease T.J."/>
            <person name="Tang H."/>
            <person name="Lucas S.M."/>
            <person name="Robertson H.M."/>
            <person name="Bork P."/>
            <person name="Koonin E.V."/>
            <person name="Zdobnov E.M."/>
            <person name="Grigoriev I.V."/>
            <person name="Lynch M."/>
            <person name="Boore J.L."/>
        </authorList>
    </citation>
    <scope>NUCLEOTIDE SEQUENCE [LARGE SCALE GENOMIC DNA]</scope>
</reference>
<proteinExistence type="inferred from homology"/>
<dbReference type="OMA" id="HIPWCVR"/>
<dbReference type="Pfam" id="PF04055">
    <property type="entry name" value="Radical_SAM"/>
    <property type="match status" value="1"/>
</dbReference>
<dbReference type="SFLD" id="SFLDG01065">
    <property type="entry name" value="anaerobic_coproporphyrinogen-I"/>
    <property type="match status" value="1"/>
</dbReference>
<dbReference type="eggNOG" id="ENOG502QRH0">
    <property type="taxonomic scope" value="Eukaryota"/>
</dbReference>
<dbReference type="SFLD" id="SFLDS00029">
    <property type="entry name" value="Radical_SAM"/>
    <property type="match status" value="1"/>
</dbReference>
<dbReference type="PROSITE" id="PS51918">
    <property type="entry name" value="RADICAL_SAM"/>
    <property type="match status" value="1"/>
</dbReference>
<keyword evidence="7" id="KW-1185">Reference proteome</keyword>
<evidence type="ECO:0000313" key="7">
    <source>
        <dbReference type="Proteomes" id="UP000000305"/>
    </source>
</evidence>
<dbReference type="GO" id="GO:0004109">
    <property type="term" value="F:coproporphyrinogen oxidase activity"/>
    <property type="evidence" value="ECO:0007669"/>
    <property type="project" value="InterPro"/>
</dbReference>
<evidence type="ECO:0000313" key="6">
    <source>
        <dbReference type="EMBL" id="EFX89896.1"/>
    </source>
</evidence>
<dbReference type="Proteomes" id="UP000000305">
    <property type="component" value="Unassembled WGS sequence"/>
</dbReference>
<dbReference type="InParanoid" id="E9FRR5"/>
<evidence type="ECO:0000256" key="1">
    <source>
        <dbReference type="ARBA" id="ARBA00006100"/>
    </source>
</evidence>
<dbReference type="InterPro" id="IPR034505">
    <property type="entry name" value="Coproporphyrinogen-III_oxidase"/>
</dbReference>
<dbReference type="SUPFAM" id="SSF102114">
    <property type="entry name" value="Radical SAM enzymes"/>
    <property type="match status" value="1"/>
</dbReference>
<dbReference type="InterPro" id="IPR023404">
    <property type="entry name" value="rSAM_horseshoe"/>
</dbReference>